<reference evidence="3 4" key="1">
    <citation type="journal article" date="2022" name="bioRxiv">
        <title>Genomics of Preaxostyla Flagellates Illuminates Evolutionary Transitions and the Path Towards Mitochondrial Loss.</title>
        <authorList>
            <person name="Novak L.V.F."/>
            <person name="Treitli S.C."/>
            <person name="Pyrih J."/>
            <person name="Halakuc P."/>
            <person name="Pipaliya S.V."/>
            <person name="Vacek V."/>
            <person name="Brzon O."/>
            <person name="Soukal P."/>
            <person name="Eme L."/>
            <person name="Dacks J.B."/>
            <person name="Karnkowska A."/>
            <person name="Elias M."/>
            <person name="Hampl V."/>
        </authorList>
    </citation>
    <scope>NUCLEOTIDE SEQUENCE [LARGE SCALE GENOMIC DNA]</scope>
    <source>
        <strain evidence="3">NAU3</strain>
        <tissue evidence="3">Gut</tissue>
    </source>
</reference>
<comment type="caution">
    <text evidence="3">The sequence shown here is derived from an EMBL/GenBank/DDBJ whole genome shotgun (WGS) entry which is preliminary data.</text>
</comment>
<gene>
    <name evidence="3" type="ORF">BLNAU_1140</name>
</gene>
<protein>
    <submittedName>
        <fullName evidence="3">Uncharacterized protein</fullName>
    </submittedName>
</protein>
<feature type="coiled-coil region" evidence="1">
    <location>
        <begin position="288"/>
        <end position="315"/>
    </location>
</feature>
<feature type="region of interest" description="Disordered" evidence="2">
    <location>
        <begin position="143"/>
        <end position="258"/>
    </location>
</feature>
<feature type="compositionally biased region" description="Polar residues" evidence="2">
    <location>
        <begin position="144"/>
        <end position="162"/>
    </location>
</feature>
<evidence type="ECO:0000313" key="3">
    <source>
        <dbReference type="EMBL" id="KAK2964059.1"/>
    </source>
</evidence>
<feature type="compositionally biased region" description="Polar residues" evidence="2">
    <location>
        <begin position="176"/>
        <end position="209"/>
    </location>
</feature>
<proteinExistence type="predicted"/>
<evidence type="ECO:0000313" key="4">
    <source>
        <dbReference type="Proteomes" id="UP001281761"/>
    </source>
</evidence>
<dbReference type="Proteomes" id="UP001281761">
    <property type="component" value="Unassembled WGS sequence"/>
</dbReference>
<keyword evidence="1" id="KW-0175">Coiled coil</keyword>
<sequence length="341" mass="38523">MEEKPKQPVLDIEKSIRSILDSIDRAQQSFANEEITTEQYYDTLNRIQLALTDFTNNFQQQELELSNQLKELSTLLASIEENLTTHPTNERLLSLKSQLELLIKQRSLESQKLTAYLPLLIGVKENLHNQCLNALDMMSHGVRNITNTSPDETTTDENQPTDDQIPVQANLPPRVSSPSDPLPKTQQDSPTSASSKSPAQPNLSDSPLFSTYRPPSLKETPTPTILPPVNADLFPSSPKHPHPGAFQKGQRGVLGSPWPRDGVVSQISEMRSRIINLEQDVAVYGERSRSMEELQSQAEREVQTIRRELQEASRRETESIQLVNKLLDLLKDRREVDETED</sequence>
<evidence type="ECO:0000256" key="2">
    <source>
        <dbReference type="SAM" id="MobiDB-lite"/>
    </source>
</evidence>
<name>A0ABQ9YJY9_9EUKA</name>
<dbReference type="EMBL" id="JARBJD010000004">
    <property type="protein sequence ID" value="KAK2964059.1"/>
    <property type="molecule type" value="Genomic_DNA"/>
</dbReference>
<accession>A0ABQ9YJY9</accession>
<keyword evidence="4" id="KW-1185">Reference proteome</keyword>
<organism evidence="3 4">
    <name type="scientific">Blattamonas nauphoetae</name>
    <dbReference type="NCBI Taxonomy" id="2049346"/>
    <lineage>
        <taxon>Eukaryota</taxon>
        <taxon>Metamonada</taxon>
        <taxon>Preaxostyla</taxon>
        <taxon>Oxymonadida</taxon>
        <taxon>Blattamonas</taxon>
    </lineage>
</organism>
<evidence type="ECO:0000256" key="1">
    <source>
        <dbReference type="SAM" id="Coils"/>
    </source>
</evidence>